<name>A0ABP8BZE4_9ACTN</name>
<dbReference type="Proteomes" id="UP001501710">
    <property type="component" value="Unassembled WGS sequence"/>
</dbReference>
<reference evidence="2" key="1">
    <citation type="journal article" date="2019" name="Int. J. Syst. Evol. Microbiol.">
        <title>The Global Catalogue of Microorganisms (GCM) 10K type strain sequencing project: providing services to taxonomists for standard genome sequencing and annotation.</title>
        <authorList>
            <consortium name="The Broad Institute Genomics Platform"/>
            <consortium name="The Broad Institute Genome Sequencing Center for Infectious Disease"/>
            <person name="Wu L."/>
            <person name="Ma J."/>
        </authorList>
    </citation>
    <scope>NUCLEOTIDE SEQUENCE [LARGE SCALE GENOMIC DNA]</scope>
    <source>
        <strain evidence="2">JCM 17440</strain>
    </source>
</reference>
<proteinExistence type="predicted"/>
<evidence type="ECO:0008006" key="3">
    <source>
        <dbReference type="Google" id="ProtNLM"/>
    </source>
</evidence>
<dbReference type="EMBL" id="BAABAS010000005">
    <property type="protein sequence ID" value="GAA4230974.1"/>
    <property type="molecule type" value="Genomic_DNA"/>
</dbReference>
<gene>
    <name evidence="1" type="ORF">GCM10022254_27110</name>
</gene>
<accession>A0ABP8BZE4</accession>
<sequence>MLKVDTGGWVRSFAPPFVAAGPSGVTVRDRLKGLSLEDDRVLRLVGAQLGSLASRDLKIRCTDALDHDADRWAARKRELTAESSARWAGSITKASHDQWVLSRRCQLAHIRSLEAGVRILKQRLSLPIGGKGTKRAPGGYRSRREWFCKSRRLSILEHRLAVARTECEAGVVHVVRGGRRMLNSRNNLQAAELTPERWRQRWEASRWFLAADGESGKLFGNETSASRWTATSRSDCPRRCGTWPTPSMTGTF</sequence>
<organism evidence="1 2">
    <name type="scientific">Actinomadura meridiana</name>
    <dbReference type="NCBI Taxonomy" id="559626"/>
    <lineage>
        <taxon>Bacteria</taxon>
        <taxon>Bacillati</taxon>
        <taxon>Actinomycetota</taxon>
        <taxon>Actinomycetes</taxon>
        <taxon>Streptosporangiales</taxon>
        <taxon>Thermomonosporaceae</taxon>
        <taxon>Actinomadura</taxon>
    </lineage>
</organism>
<evidence type="ECO:0000313" key="1">
    <source>
        <dbReference type="EMBL" id="GAA4230974.1"/>
    </source>
</evidence>
<comment type="caution">
    <text evidence="1">The sequence shown here is derived from an EMBL/GenBank/DDBJ whole genome shotgun (WGS) entry which is preliminary data.</text>
</comment>
<keyword evidence="2" id="KW-1185">Reference proteome</keyword>
<protein>
    <recommendedName>
        <fullName evidence="3">Transposase</fullName>
    </recommendedName>
</protein>
<evidence type="ECO:0000313" key="2">
    <source>
        <dbReference type="Proteomes" id="UP001501710"/>
    </source>
</evidence>